<name>A0A135LHI9_PENPA</name>
<evidence type="ECO:0000313" key="3">
    <source>
        <dbReference type="Proteomes" id="UP000070168"/>
    </source>
</evidence>
<dbReference type="InterPro" id="IPR044053">
    <property type="entry name" value="AsaB-like"/>
</dbReference>
<dbReference type="Proteomes" id="UP000070168">
    <property type="component" value="Unassembled WGS sequence"/>
</dbReference>
<comment type="caution">
    <text evidence="2">The sequence shown here is derived from an EMBL/GenBank/DDBJ whole genome shotgun (WGS) entry which is preliminary data.</text>
</comment>
<dbReference type="NCBIfam" id="NF041278">
    <property type="entry name" value="CmcJ_NvfI_EfuI"/>
    <property type="match status" value="1"/>
</dbReference>
<gene>
    <name evidence="2" type="ORF">PGRI_023020</name>
</gene>
<dbReference type="OrthoDB" id="412788at2759"/>
<keyword evidence="3" id="KW-1185">Reference proteome</keyword>
<comment type="similarity">
    <text evidence="1">Belongs to the asaB hydroxylase/desaturase family.</text>
</comment>
<dbReference type="STRING" id="5078.A0A135LHI9"/>
<dbReference type="EMBL" id="LHQR01000065">
    <property type="protein sequence ID" value="KXG48432.1"/>
    <property type="molecule type" value="Genomic_DNA"/>
</dbReference>
<sequence length="306" mass="35088">MDLKMAVRSLFPAAPTSRINLNFLDDLAEYDHTKPYHFSGPLSKELEPSRTNIQYRMLHDIPVSDLRREERKLLISKHGFQFIQVPEDVIKLDIRGSENQKQEYIESITILIKQLLGASFALCYDCRFRSSTSSKPTDRNITVGTAEHPDTPAEAAHIGYLTPIGAARRTKRHLTNEEAEKYLNRDWRMRVVKQVPTSSPVPTTLTRQIPPQFQPDDLVAVDRVLSEYVGEVYMLKPRKHYRWYRIDHQKPNEATIFMSYDSDPGNGAPYCPHTSAKNPTLPNSVYTRESIELRILLFSPTSDVSA</sequence>
<evidence type="ECO:0000313" key="2">
    <source>
        <dbReference type="EMBL" id="KXG48432.1"/>
    </source>
</evidence>
<dbReference type="AlphaFoldDB" id="A0A135LHI9"/>
<proteinExistence type="inferred from homology"/>
<evidence type="ECO:0000256" key="1">
    <source>
        <dbReference type="ARBA" id="ARBA00023604"/>
    </source>
</evidence>
<protein>
    <submittedName>
        <fullName evidence="2">Uncharacterized protein</fullName>
    </submittedName>
</protein>
<dbReference type="GeneID" id="63705315"/>
<dbReference type="RefSeq" id="XP_040646968.1">
    <property type="nucleotide sequence ID" value="XM_040790015.1"/>
</dbReference>
<accession>A0A135LHI9</accession>
<organism evidence="2 3">
    <name type="scientific">Penicillium patulum</name>
    <name type="common">Penicillium griseofulvum</name>
    <dbReference type="NCBI Taxonomy" id="5078"/>
    <lineage>
        <taxon>Eukaryota</taxon>
        <taxon>Fungi</taxon>
        <taxon>Dikarya</taxon>
        <taxon>Ascomycota</taxon>
        <taxon>Pezizomycotina</taxon>
        <taxon>Eurotiomycetes</taxon>
        <taxon>Eurotiomycetidae</taxon>
        <taxon>Eurotiales</taxon>
        <taxon>Aspergillaceae</taxon>
        <taxon>Penicillium</taxon>
    </lineage>
</organism>
<reference evidence="2 3" key="1">
    <citation type="journal article" date="2016" name="BMC Genomics">
        <title>Genome sequencing and secondary metabolism of the postharvest pathogen Penicillium griseofulvum.</title>
        <authorList>
            <person name="Banani H."/>
            <person name="Marcet-Houben M."/>
            <person name="Ballester A.R."/>
            <person name="Abbruscato P."/>
            <person name="Gonzalez-Candelas L."/>
            <person name="Gabaldon T."/>
            <person name="Spadaro D."/>
        </authorList>
    </citation>
    <scope>NUCLEOTIDE SEQUENCE [LARGE SCALE GENOMIC DNA]</scope>
    <source>
        <strain evidence="2 3">PG3</strain>
    </source>
</reference>
<dbReference type="PANTHER" id="PTHR34598">
    <property type="entry name" value="BLL6449 PROTEIN"/>
    <property type="match status" value="1"/>
</dbReference>
<dbReference type="GO" id="GO:0016491">
    <property type="term" value="F:oxidoreductase activity"/>
    <property type="evidence" value="ECO:0007669"/>
    <property type="project" value="InterPro"/>
</dbReference>
<dbReference type="OMA" id="CPHTSAK"/>
<dbReference type="PANTHER" id="PTHR34598:SF3">
    <property type="entry name" value="OXIDOREDUCTASE AN1597"/>
    <property type="match status" value="1"/>
</dbReference>